<dbReference type="InterPro" id="IPR009057">
    <property type="entry name" value="Homeodomain-like_sf"/>
</dbReference>
<proteinExistence type="predicted"/>
<dbReference type="InterPro" id="IPR025662">
    <property type="entry name" value="Sigma_54_int_dom_ATP-bd_1"/>
</dbReference>
<evidence type="ECO:0000256" key="7">
    <source>
        <dbReference type="PROSITE-ProRule" id="PRU00169"/>
    </source>
</evidence>
<dbReference type="GO" id="GO:0005524">
    <property type="term" value="F:ATP binding"/>
    <property type="evidence" value="ECO:0007669"/>
    <property type="project" value="UniProtKB-KW"/>
</dbReference>
<dbReference type="PRINTS" id="PR01590">
    <property type="entry name" value="HTHFIS"/>
</dbReference>
<dbReference type="InterPro" id="IPR002078">
    <property type="entry name" value="Sigma_54_int"/>
</dbReference>
<dbReference type="STRING" id="1742973.COMA2_80038"/>
<evidence type="ECO:0000256" key="6">
    <source>
        <dbReference type="ARBA" id="ARBA00023163"/>
    </source>
</evidence>
<keyword evidence="4" id="KW-0902">Two-component regulatory system</keyword>
<dbReference type="PROSITE" id="PS00675">
    <property type="entry name" value="SIGMA54_INTERACT_1"/>
    <property type="match status" value="1"/>
</dbReference>
<dbReference type="PROSITE" id="PS50045">
    <property type="entry name" value="SIGMA54_INTERACT_4"/>
    <property type="match status" value="1"/>
</dbReference>
<dbReference type="RefSeq" id="WP_090901817.1">
    <property type="nucleotide sequence ID" value="NZ_CZPZ01000035.1"/>
</dbReference>
<dbReference type="PROSITE" id="PS50110">
    <property type="entry name" value="RESPONSE_REGULATORY"/>
    <property type="match status" value="1"/>
</dbReference>
<dbReference type="InterPro" id="IPR002197">
    <property type="entry name" value="HTH_Fis"/>
</dbReference>
<dbReference type="GO" id="GO:0006355">
    <property type="term" value="P:regulation of DNA-templated transcription"/>
    <property type="evidence" value="ECO:0007669"/>
    <property type="project" value="InterPro"/>
</dbReference>
<dbReference type="InterPro" id="IPR027417">
    <property type="entry name" value="P-loop_NTPase"/>
</dbReference>
<protein>
    <submittedName>
        <fullName evidence="11">Acetoacetate metabolism regulatory protein AtoC</fullName>
    </submittedName>
</protein>
<dbReference type="Gene3D" id="1.10.8.60">
    <property type="match status" value="1"/>
</dbReference>
<evidence type="ECO:0000256" key="3">
    <source>
        <dbReference type="ARBA" id="ARBA00022840"/>
    </source>
</evidence>
<keyword evidence="2" id="KW-0547">Nucleotide-binding</keyword>
<dbReference type="InterPro" id="IPR001789">
    <property type="entry name" value="Sig_transdc_resp-reg_receiver"/>
</dbReference>
<dbReference type="GO" id="GO:0000160">
    <property type="term" value="P:phosphorelay signal transduction system"/>
    <property type="evidence" value="ECO:0007669"/>
    <property type="project" value="UniProtKB-KW"/>
</dbReference>
<feature type="modified residue" description="4-aspartylphosphate" evidence="7">
    <location>
        <position position="55"/>
    </location>
</feature>
<dbReference type="PANTHER" id="PTHR32071:SF122">
    <property type="entry name" value="SIGMA FACTOR"/>
    <property type="match status" value="1"/>
</dbReference>
<evidence type="ECO:0000259" key="9">
    <source>
        <dbReference type="PROSITE" id="PS50045"/>
    </source>
</evidence>
<dbReference type="SUPFAM" id="SSF52172">
    <property type="entry name" value="CheY-like"/>
    <property type="match status" value="1"/>
</dbReference>
<dbReference type="InterPro" id="IPR025944">
    <property type="entry name" value="Sigma_54_int_dom_CS"/>
</dbReference>
<dbReference type="InterPro" id="IPR058031">
    <property type="entry name" value="AAA_lid_NorR"/>
</dbReference>
<dbReference type="SMART" id="SM00382">
    <property type="entry name" value="AAA"/>
    <property type="match status" value="1"/>
</dbReference>
<evidence type="ECO:0000313" key="11">
    <source>
        <dbReference type="EMBL" id="CUS39531.1"/>
    </source>
</evidence>
<evidence type="ECO:0000256" key="4">
    <source>
        <dbReference type="ARBA" id="ARBA00023012"/>
    </source>
</evidence>
<dbReference type="Gene3D" id="3.40.50.300">
    <property type="entry name" value="P-loop containing nucleotide triphosphate hydrolases"/>
    <property type="match status" value="1"/>
</dbReference>
<feature type="region of interest" description="Disordered" evidence="8">
    <location>
        <begin position="449"/>
        <end position="484"/>
    </location>
</feature>
<keyword evidence="12" id="KW-1185">Reference proteome</keyword>
<dbReference type="Pfam" id="PF25601">
    <property type="entry name" value="AAA_lid_14"/>
    <property type="match status" value="1"/>
</dbReference>
<evidence type="ECO:0000256" key="5">
    <source>
        <dbReference type="ARBA" id="ARBA00023015"/>
    </source>
</evidence>
<dbReference type="Gene3D" id="1.10.10.60">
    <property type="entry name" value="Homeodomain-like"/>
    <property type="match status" value="1"/>
</dbReference>
<dbReference type="Pfam" id="PF00158">
    <property type="entry name" value="Sigma54_activat"/>
    <property type="match status" value="1"/>
</dbReference>
<dbReference type="FunFam" id="3.40.50.300:FF:000006">
    <property type="entry name" value="DNA-binding transcriptional regulator NtrC"/>
    <property type="match status" value="1"/>
</dbReference>
<dbReference type="SUPFAM" id="SSF46689">
    <property type="entry name" value="Homeodomain-like"/>
    <property type="match status" value="1"/>
</dbReference>
<dbReference type="SUPFAM" id="SSF52540">
    <property type="entry name" value="P-loop containing nucleoside triphosphate hydrolases"/>
    <property type="match status" value="1"/>
</dbReference>
<gene>
    <name evidence="11" type="primary">atoC</name>
    <name evidence="11" type="ORF">COMA2_80038</name>
</gene>
<dbReference type="PANTHER" id="PTHR32071">
    <property type="entry name" value="TRANSCRIPTIONAL REGULATORY PROTEIN"/>
    <property type="match status" value="1"/>
</dbReference>
<dbReference type="Pfam" id="PF00072">
    <property type="entry name" value="Response_reg"/>
    <property type="match status" value="1"/>
</dbReference>
<evidence type="ECO:0000256" key="8">
    <source>
        <dbReference type="SAM" id="MobiDB-lite"/>
    </source>
</evidence>
<accession>A0A0S4LU68</accession>
<dbReference type="AlphaFoldDB" id="A0A0S4LU68"/>
<dbReference type="OrthoDB" id="9770562at2"/>
<dbReference type="Proteomes" id="UP000198736">
    <property type="component" value="Unassembled WGS sequence"/>
</dbReference>
<organism evidence="11 12">
    <name type="scientific">Candidatus Nitrospira nitrificans</name>
    <dbReference type="NCBI Taxonomy" id="1742973"/>
    <lineage>
        <taxon>Bacteria</taxon>
        <taxon>Pseudomonadati</taxon>
        <taxon>Nitrospirota</taxon>
        <taxon>Nitrospiria</taxon>
        <taxon>Nitrospirales</taxon>
        <taxon>Nitrospiraceae</taxon>
        <taxon>Nitrospira</taxon>
    </lineage>
</organism>
<keyword evidence="5" id="KW-0805">Transcription regulation</keyword>
<reference evidence="12" key="1">
    <citation type="submission" date="2015-10" db="EMBL/GenBank/DDBJ databases">
        <authorList>
            <person name="Luecker S."/>
            <person name="Luecker S."/>
        </authorList>
    </citation>
    <scope>NUCLEOTIDE SEQUENCE [LARGE SCALE GENOMIC DNA]</scope>
</reference>
<dbReference type="CDD" id="cd00009">
    <property type="entry name" value="AAA"/>
    <property type="match status" value="1"/>
</dbReference>
<keyword evidence="1 7" id="KW-0597">Phosphoprotein</keyword>
<dbReference type="EMBL" id="CZPZ01000035">
    <property type="protein sequence ID" value="CUS39531.1"/>
    <property type="molecule type" value="Genomic_DNA"/>
</dbReference>
<name>A0A0S4LU68_9BACT</name>
<evidence type="ECO:0000313" key="12">
    <source>
        <dbReference type="Proteomes" id="UP000198736"/>
    </source>
</evidence>
<keyword evidence="3" id="KW-0067">ATP-binding</keyword>
<dbReference type="PROSITE" id="PS00688">
    <property type="entry name" value="SIGMA54_INTERACT_3"/>
    <property type="match status" value="1"/>
</dbReference>
<dbReference type="SMART" id="SM00448">
    <property type="entry name" value="REC"/>
    <property type="match status" value="1"/>
</dbReference>
<evidence type="ECO:0000256" key="2">
    <source>
        <dbReference type="ARBA" id="ARBA00022741"/>
    </source>
</evidence>
<feature type="domain" description="Sigma-54 factor interaction" evidence="9">
    <location>
        <begin position="143"/>
        <end position="372"/>
    </location>
</feature>
<dbReference type="InterPro" id="IPR003593">
    <property type="entry name" value="AAA+_ATPase"/>
</dbReference>
<dbReference type="FunFam" id="3.40.50.2300:FF:000018">
    <property type="entry name" value="DNA-binding transcriptional regulator NtrC"/>
    <property type="match status" value="1"/>
</dbReference>
<dbReference type="GO" id="GO:0043565">
    <property type="term" value="F:sequence-specific DNA binding"/>
    <property type="evidence" value="ECO:0007669"/>
    <property type="project" value="InterPro"/>
</dbReference>
<dbReference type="InterPro" id="IPR011006">
    <property type="entry name" value="CheY-like_superfamily"/>
</dbReference>
<feature type="domain" description="Response regulatory" evidence="10">
    <location>
        <begin position="6"/>
        <end position="120"/>
    </location>
</feature>
<dbReference type="Pfam" id="PF02954">
    <property type="entry name" value="HTH_8"/>
    <property type="match status" value="1"/>
</dbReference>
<keyword evidence="6" id="KW-0804">Transcription</keyword>
<dbReference type="Gene3D" id="3.40.50.2300">
    <property type="match status" value="1"/>
</dbReference>
<sequence length="484" mass="53461">MAQHPRILVVDDDRDTLSFLREVLSQEGYEVETTKSAKAALGMVAQCRPDLIMSDIHMPELDGLSLLSELRSRRHDMPVILMTAYGSLKTAVDGIQAGAFDYLSKPFMLDDVRLVVHRALEHMQVPPHNQQLKNQLNDRFDGLIGSSPAMVQVYKSIARVSRTDSTVLLQGESGTGKELLARAIHANSNRKTGPFVAVDGGALTETLLESELFGHERGAFTGAVGVKKGLLEKAHLGTCFLDEVADLSATLQGKLLRVIQEREIRRVGSTTPMDVDVRIIAASKKDLSALVKAGTFREDLYYRLNVVTIAIPPLRERMEDVPLLAEHFVQIYGAAKAPQVTGISTDAMTVLTQYWWPGNIRELEHAIERAVALSPHPILCPEDLPLAVRTATVREADHARGWMTVEELVREHIVRVLKHHNGDLGRSSSILGIHRKTLLRKLRQYGLVGGPRTGYPSPDTLSVPAGDERSPLEEQSFEESAYTS</sequence>
<evidence type="ECO:0000259" key="10">
    <source>
        <dbReference type="PROSITE" id="PS50110"/>
    </source>
</evidence>
<evidence type="ECO:0000256" key="1">
    <source>
        <dbReference type="ARBA" id="ARBA00022553"/>
    </source>
</evidence>